<dbReference type="Gene3D" id="1.25.40.10">
    <property type="entry name" value="Tetratricopeptide repeat domain"/>
    <property type="match status" value="3"/>
</dbReference>
<dbReference type="PANTHER" id="PTHR12558">
    <property type="entry name" value="CELL DIVISION CYCLE 16,23,27"/>
    <property type="match status" value="1"/>
</dbReference>
<proteinExistence type="predicted"/>
<dbReference type="EMBL" id="WFLM01000002">
    <property type="protein sequence ID" value="KAB8039755.1"/>
    <property type="molecule type" value="Genomic_DNA"/>
</dbReference>
<evidence type="ECO:0000313" key="2">
    <source>
        <dbReference type="EMBL" id="KAB8039755.1"/>
    </source>
</evidence>
<dbReference type="InterPro" id="IPR011990">
    <property type="entry name" value="TPR-like_helical_dom_sf"/>
</dbReference>
<accession>A0A6N6VTU6</accession>
<evidence type="ECO:0000313" key="3">
    <source>
        <dbReference type="Proteomes" id="UP000437748"/>
    </source>
</evidence>
<keyword evidence="3" id="KW-1185">Reference proteome</keyword>
<dbReference type="AlphaFoldDB" id="A0A6N6VTU6"/>
<evidence type="ECO:0008006" key="4">
    <source>
        <dbReference type="Google" id="ProtNLM"/>
    </source>
</evidence>
<feature type="repeat" description="TPR" evidence="1">
    <location>
        <begin position="527"/>
        <end position="560"/>
    </location>
</feature>
<gene>
    <name evidence="2" type="ORF">GCL60_05690</name>
</gene>
<comment type="caution">
    <text evidence="2">The sequence shown here is derived from an EMBL/GenBank/DDBJ whole genome shotgun (WGS) entry which is preliminary data.</text>
</comment>
<reference evidence="2 3" key="1">
    <citation type="submission" date="2019-10" db="EMBL/GenBank/DDBJ databases">
        <title>New species of Slilvanegrellaceae.</title>
        <authorList>
            <person name="Pitt A."/>
            <person name="Hahn M.W."/>
        </authorList>
    </citation>
    <scope>NUCLEOTIDE SEQUENCE [LARGE SCALE GENOMIC DNA]</scope>
    <source>
        <strain evidence="2 3">SP-Ram-0.45-NSY-1</strain>
    </source>
</reference>
<dbReference type="OrthoDB" id="9766710at2"/>
<name>A0A6N6VTU6_9BACT</name>
<organism evidence="2 3">
    <name type="scientific">Silvanigrella paludirubra</name>
    <dbReference type="NCBI Taxonomy" id="2499159"/>
    <lineage>
        <taxon>Bacteria</taxon>
        <taxon>Pseudomonadati</taxon>
        <taxon>Bdellovibrionota</taxon>
        <taxon>Oligoflexia</taxon>
        <taxon>Silvanigrellales</taxon>
        <taxon>Silvanigrellaceae</taxon>
        <taxon>Silvanigrella</taxon>
    </lineage>
</organism>
<evidence type="ECO:0000256" key="1">
    <source>
        <dbReference type="PROSITE-ProRule" id="PRU00339"/>
    </source>
</evidence>
<dbReference type="RefSeq" id="WP_153419218.1">
    <property type="nucleotide sequence ID" value="NZ_WFLM01000002.1"/>
</dbReference>
<dbReference type="PANTHER" id="PTHR12558:SF13">
    <property type="entry name" value="CELL DIVISION CYCLE PROTEIN 27 HOMOLOG"/>
    <property type="match status" value="1"/>
</dbReference>
<sequence>MSCFGNNTKFIFIFVLFILNNSCASKTNLNTVTDSNTRNLVIEKNETDKEININKEPPGSISPYVQNRINKIIQNFEANKLSSSDADEAFLLGKIFEEKRNYFIAEKLYTASFYTNKTLICGINLTNTLINLKKNEKALEIALKLEVLFPQKPDIEILIASVYQLNGDYNSLIKTLEKAYKKYPNNEAIVIFYASNIKNNKKRILENFLSKNPKSTNVMLALAQKYYTEKNNMSALKYAKNAYLLDSDNIEIITIIAKIEQNLKNYAEAEKYFKLAFEKESDNNLNAQNYVNILLYQKKLQEALSILLKLEASSDEHIPFPPEFSFQISKILIVNKDFNGASKRLLELSKEKYNNSVIMYYLAICSEGQRKFNEAIDYLNKITQESELYHDSKKAKILIYINSNNKEEAEKNIKNFEISESNIAEDTIFKANILAFYLHYKEAVEIINSSLKKIPDAKELYLKKAEYLRFAESEEASLQFAEQIYTKWPNYGDGLNFLGYTLVERNKKIEYARKILHKAVTINPKNGFYLDSLGWLYFQKNDLKNSLKYIQEALKFEPDEPVIIYHLALVQLKEQQFEKSLKNLEMTSKILSDMLPYQLESDPELGKISKGIGSKIMEIKKLIETQKKT</sequence>
<dbReference type="Proteomes" id="UP000437748">
    <property type="component" value="Unassembled WGS sequence"/>
</dbReference>
<dbReference type="PROSITE" id="PS50005">
    <property type="entry name" value="TPR"/>
    <property type="match status" value="1"/>
</dbReference>
<dbReference type="InterPro" id="IPR019734">
    <property type="entry name" value="TPR_rpt"/>
</dbReference>
<dbReference type="SMART" id="SM00028">
    <property type="entry name" value="TPR"/>
    <property type="match status" value="7"/>
</dbReference>
<dbReference type="SUPFAM" id="SSF48452">
    <property type="entry name" value="TPR-like"/>
    <property type="match status" value="2"/>
</dbReference>
<keyword evidence="1" id="KW-0802">TPR repeat</keyword>
<protein>
    <recommendedName>
        <fullName evidence="4">Tetratricopeptide repeat protein</fullName>
    </recommendedName>
</protein>